<evidence type="ECO:0000313" key="1">
    <source>
        <dbReference type="EMBL" id="ACV21771.1"/>
    </source>
</evidence>
<dbReference type="STRING" id="471855.Shel_07130"/>
<organism evidence="1 2">
    <name type="scientific">Slackia heliotrinireducens (strain ATCC 29202 / DSM 20476 / NCTC 11029 / RHS 1)</name>
    <name type="common">Peptococcus heliotrinreducens</name>
    <dbReference type="NCBI Taxonomy" id="471855"/>
    <lineage>
        <taxon>Bacteria</taxon>
        <taxon>Bacillati</taxon>
        <taxon>Actinomycetota</taxon>
        <taxon>Coriobacteriia</taxon>
        <taxon>Eggerthellales</taxon>
        <taxon>Eggerthellaceae</taxon>
        <taxon>Slackia</taxon>
    </lineage>
</organism>
<dbReference type="Gene3D" id="1.10.150.240">
    <property type="entry name" value="Putative phosphatase, domain 2"/>
    <property type="match status" value="1"/>
</dbReference>
<dbReference type="InterPro" id="IPR023198">
    <property type="entry name" value="PGP-like_dom2"/>
</dbReference>
<dbReference type="AlphaFoldDB" id="C7N4D6"/>
<dbReference type="InterPro" id="IPR050155">
    <property type="entry name" value="HAD-like_hydrolase_sf"/>
</dbReference>
<evidence type="ECO:0000313" key="2">
    <source>
        <dbReference type="Proteomes" id="UP000002026"/>
    </source>
</evidence>
<gene>
    <name evidence="1" type="ordered locus">Shel_07130</name>
</gene>
<sequence>MALSTVVFDFDGTLHDSMQVYPRALKAVCQGLMDRGLVERREMGDGEIAGYIGLTTKEMWQTFAPDLDEATQRQSGIEVGRTMDELIANGESKLYDGVPDMLQRVFDMGLDLVFLSNCRIAYQEVCRKAFGMDAWFSAYYNSEEAHDLPKEVIFERIAEVFDGDYLIVGDRDKDLQIAQVHGLPSIGCLYGYGSREELACATYLVESPGDVANIIETLL</sequence>
<dbReference type="Gene3D" id="3.40.50.1000">
    <property type="entry name" value="HAD superfamily/HAD-like"/>
    <property type="match status" value="1"/>
</dbReference>
<accession>C7N4D6</accession>
<proteinExistence type="predicted"/>
<dbReference type="GO" id="GO:0005829">
    <property type="term" value="C:cytosol"/>
    <property type="evidence" value="ECO:0007669"/>
    <property type="project" value="TreeGrafter"/>
</dbReference>
<dbReference type="SFLD" id="SFLDG01129">
    <property type="entry name" value="C1.5:_HAD__Beta-PGM__Phosphata"/>
    <property type="match status" value="1"/>
</dbReference>
<dbReference type="Proteomes" id="UP000002026">
    <property type="component" value="Chromosome"/>
</dbReference>
<dbReference type="PANTHER" id="PTHR43434:SF1">
    <property type="entry name" value="PHOSPHOGLYCOLATE PHOSPHATASE"/>
    <property type="match status" value="1"/>
</dbReference>
<dbReference type="Pfam" id="PF00702">
    <property type="entry name" value="Hydrolase"/>
    <property type="match status" value="1"/>
</dbReference>
<dbReference type="EMBL" id="CP001684">
    <property type="protein sequence ID" value="ACV21771.1"/>
    <property type="molecule type" value="Genomic_DNA"/>
</dbReference>
<dbReference type="GO" id="GO:0008967">
    <property type="term" value="F:phosphoglycolate phosphatase activity"/>
    <property type="evidence" value="ECO:0007669"/>
    <property type="project" value="TreeGrafter"/>
</dbReference>
<dbReference type="PANTHER" id="PTHR43434">
    <property type="entry name" value="PHOSPHOGLYCOLATE PHOSPHATASE"/>
    <property type="match status" value="1"/>
</dbReference>
<reference evidence="1 2" key="1">
    <citation type="journal article" date="2009" name="Stand. Genomic Sci.">
        <title>Complete genome sequence of Slackia heliotrinireducens type strain (RHS 1).</title>
        <authorList>
            <person name="Pukall R."/>
            <person name="Lapidus A."/>
            <person name="Nolan M."/>
            <person name="Copeland A."/>
            <person name="Glavina Del Rio T."/>
            <person name="Lucas S."/>
            <person name="Chen F."/>
            <person name="Tice H."/>
            <person name="Cheng J.F."/>
            <person name="Chertkov O."/>
            <person name="Bruce D."/>
            <person name="Goodwin L."/>
            <person name="Kuske C."/>
            <person name="Brettin T."/>
            <person name="Detter J.C."/>
            <person name="Han C."/>
            <person name="Pitluck S."/>
            <person name="Pati A."/>
            <person name="Mavrommatis K."/>
            <person name="Ivanova N."/>
            <person name="Ovchinnikova G."/>
            <person name="Chen A."/>
            <person name="Palaniappan K."/>
            <person name="Schneider S."/>
            <person name="Rohde M."/>
            <person name="Chain P."/>
            <person name="D'haeseleer P."/>
            <person name="Goker M."/>
            <person name="Bristow J."/>
            <person name="Eisen J.A."/>
            <person name="Markowitz V."/>
            <person name="Kyrpides N.C."/>
            <person name="Klenk H.P."/>
            <person name="Hugenholtz P."/>
        </authorList>
    </citation>
    <scope>NUCLEOTIDE SEQUENCE [LARGE SCALE GENOMIC DNA]</scope>
    <source>
        <strain evidence="2">ATCC 29202 / DSM 20476 / NCTC 11029 / RHS 1</strain>
    </source>
</reference>
<dbReference type="SUPFAM" id="SSF56784">
    <property type="entry name" value="HAD-like"/>
    <property type="match status" value="1"/>
</dbReference>
<dbReference type="KEGG" id="shi:Shel_07130"/>
<dbReference type="HOGENOM" id="CLU_045011_19_4_11"/>
<name>C7N4D6_SLAHD</name>
<dbReference type="InterPro" id="IPR023214">
    <property type="entry name" value="HAD_sf"/>
</dbReference>
<dbReference type="eggNOG" id="COG0546">
    <property type="taxonomic scope" value="Bacteria"/>
</dbReference>
<keyword evidence="2" id="KW-1185">Reference proteome</keyword>
<dbReference type="RefSeq" id="WP_012797875.1">
    <property type="nucleotide sequence ID" value="NC_013165.1"/>
</dbReference>
<protein>
    <submittedName>
        <fullName evidence="1">Predicted phosphatase</fullName>
    </submittedName>
</protein>
<dbReference type="SFLD" id="SFLDS00003">
    <property type="entry name" value="Haloacid_Dehalogenase"/>
    <property type="match status" value="1"/>
</dbReference>
<dbReference type="InterPro" id="IPR036412">
    <property type="entry name" value="HAD-like_sf"/>
</dbReference>
<dbReference type="GO" id="GO:0006281">
    <property type="term" value="P:DNA repair"/>
    <property type="evidence" value="ECO:0007669"/>
    <property type="project" value="TreeGrafter"/>
</dbReference>